<evidence type="ECO:0000256" key="3">
    <source>
        <dbReference type="ARBA" id="ARBA00022726"/>
    </source>
</evidence>
<accession>L8GFX7</accession>
<protein>
    <submittedName>
        <fullName evidence="5">Phosphorylases family 2 subfamily protein</fullName>
    </submittedName>
</protein>
<evidence type="ECO:0000256" key="2">
    <source>
        <dbReference type="ARBA" id="ARBA00022679"/>
    </source>
</evidence>
<dbReference type="Gene3D" id="3.40.50.1580">
    <property type="entry name" value="Nucleoside phosphorylase domain"/>
    <property type="match status" value="1"/>
</dbReference>
<evidence type="ECO:0000259" key="4">
    <source>
        <dbReference type="Pfam" id="PF01048"/>
    </source>
</evidence>
<keyword evidence="1" id="KW-0328">Glycosyltransferase</keyword>
<dbReference type="GeneID" id="14912118"/>
<gene>
    <name evidence="5" type="ORF">ACA1_258660</name>
</gene>
<dbReference type="RefSeq" id="XP_004333616.1">
    <property type="nucleotide sequence ID" value="XM_004333568.1"/>
</dbReference>
<dbReference type="OMA" id="ADPFCPE"/>
<dbReference type="GO" id="GO:0017061">
    <property type="term" value="F:S-methyl-5-thioadenosine phosphorylase activity"/>
    <property type="evidence" value="ECO:0007669"/>
    <property type="project" value="InterPro"/>
</dbReference>
<dbReference type="InterPro" id="IPR035994">
    <property type="entry name" value="Nucleoside_phosphorylase_sf"/>
</dbReference>
<dbReference type="OrthoDB" id="431409at2759"/>
<organism evidence="5 6">
    <name type="scientific">Acanthamoeba castellanii (strain ATCC 30010 / Neff)</name>
    <dbReference type="NCBI Taxonomy" id="1257118"/>
    <lineage>
        <taxon>Eukaryota</taxon>
        <taxon>Amoebozoa</taxon>
        <taxon>Discosea</taxon>
        <taxon>Longamoebia</taxon>
        <taxon>Centramoebida</taxon>
        <taxon>Acanthamoebidae</taxon>
        <taxon>Acanthamoeba</taxon>
    </lineage>
</organism>
<feature type="domain" description="Nucleoside phosphorylase" evidence="4">
    <location>
        <begin position="36"/>
        <end position="235"/>
    </location>
</feature>
<dbReference type="CDD" id="cd09010">
    <property type="entry name" value="MTAP_SsMTAPII_like_MTIP"/>
    <property type="match status" value="1"/>
</dbReference>
<evidence type="ECO:0000313" key="6">
    <source>
        <dbReference type="Proteomes" id="UP000011083"/>
    </source>
</evidence>
<evidence type="ECO:0000256" key="1">
    <source>
        <dbReference type="ARBA" id="ARBA00022676"/>
    </source>
</evidence>
<dbReference type="GO" id="GO:0005829">
    <property type="term" value="C:cytosol"/>
    <property type="evidence" value="ECO:0007669"/>
    <property type="project" value="TreeGrafter"/>
</dbReference>
<dbReference type="InterPro" id="IPR010044">
    <property type="entry name" value="MTAP"/>
</dbReference>
<keyword evidence="6" id="KW-1185">Reference proteome</keyword>
<reference evidence="5 6" key="1">
    <citation type="journal article" date="2013" name="Genome Biol.">
        <title>Genome of Acanthamoeba castellanii highlights extensive lateral gene transfer and early evolution of tyrosine kinase signaling.</title>
        <authorList>
            <person name="Clarke M."/>
            <person name="Lohan A.J."/>
            <person name="Liu B."/>
            <person name="Lagkouvardos I."/>
            <person name="Roy S."/>
            <person name="Zafar N."/>
            <person name="Bertelli C."/>
            <person name="Schilde C."/>
            <person name="Kianianmomeni A."/>
            <person name="Burglin T.R."/>
            <person name="Frech C."/>
            <person name="Turcotte B."/>
            <person name="Kopec K.O."/>
            <person name="Synnott J.M."/>
            <person name="Choo C."/>
            <person name="Paponov I."/>
            <person name="Finkler A."/>
            <person name="Soon Heng Tan C."/>
            <person name="Hutchins A.P."/>
            <person name="Weinmeier T."/>
            <person name="Rattei T."/>
            <person name="Chu J.S."/>
            <person name="Gimenez G."/>
            <person name="Irimia M."/>
            <person name="Rigden D.J."/>
            <person name="Fitzpatrick D.A."/>
            <person name="Lorenzo-Morales J."/>
            <person name="Bateman A."/>
            <person name="Chiu C.H."/>
            <person name="Tang P."/>
            <person name="Hegemann P."/>
            <person name="Fromm H."/>
            <person name="Raoult D."/>
            <person name="Greub G."/>
            <person name="Miranda-Saavedra D."/>
            <person name="Chen N."/>
            <person name="Nash P."/>
            <person name="Ginger M.L."/>
            <person name="Horn M."/>
            <person name="Schaap P."/>
            <person name="Caler L."/>
            <person name="Loftus B."/>
        </authorList>
    </citation>
    <scope>NUCLEOTIDE SEQUENCE [LARGE SCALE GENOMIC DNA]</scope>
    <source>
        <strain evidence="5 6">Neff</strain>
    </source>
</reference>
<dbReference type="GO" id="GO:0006166">
    <property type="term" value="P:purine ribonucleoside salvage"/>
    <property type="evidence" value="ECO:0007669"/>
    <property type="project" value="UniProtKB-KW"/>
</dbReference>
<dbReference type="SUPFAM" id="SSF53167">
    <property type="entry name" value="Purine and uridine phosphorylases"/>
    <property type="match status" value="1"/>
</dbReference>
<dbReference type="AlphaFoldDB" id="L8GFX7"/>
<name>L8GFX7_ACACF</name>
<dbReference type="VEuPathDB" id="AmoebaDB:ACA1_258660"/>
<dbReference type="PANTHER" id="PTHR42679:SF2">
    <property type="entry name" value="S-METHYL-5'-THIOADENOSINE PHOSPHORYLASE"/>
    <property type="match status" value="1"/>
</dbReference>
<evidence type="ECO:0000313" key="5">
    <source>
        <dbReference type="EMBL" id="ELR11603.1"/>
    </source>
</evidence>
<dbReference type="Pfam" id="PF01048">
    <property type="entry name" value="PNP_UDP_1"/>
    <property type="match status" value="1"/>
</dbReference>
<keyword evidence="3" id="KW-0660">Purine salvage</keyword>
<dbReference type="KEGG" id="acan:ACA1_258660"/>
<sequence>MSASPLGIIGGTSLLNSSYFATLEKRVISTEHGDVNLHFGDGFIFCQRHHADPAKEYTPPHLINFRAIIAGFKQSGVEKVLSFGSTGSLKKEIGLGSVVIPDDFFNLFNQVSFYDDGRAHIVANIDAGFRQEVIEVINSKNADGSVPLHVGGTYVQTSGPRMETKAEIRVIAQWGEVVAMTAAHEVTLLCEQGMKSAMICMVDNYANGIVEKPLTMAEFKEGVKKNEKVVESVLDWMLEHFVVPHRQ</sequence>
<dbReference type="GO" id="GO:0019509">
    <property type="term" value="P:L-methionine salvage from methylthioadenosine"/>
    <property type="evidence" value="ECO:0007669"/>
    <property type="project" value="TreeGrafter"/>
</dbReference>
<proteinExistence type="predicted"/>
<dbReference type="STRING" id="1257118.L8GFX7"/>
<keyword evidence="2" id="KW-0808">Transferase</keyword>
<dbReference type="PANTHER" id="PTHR42679">
    <property type="entry name" value="S-METHYL-5'-THIOADENOSINE PHOSPHORYLASE"/>
    <property type="match status" value="1"/>
</dbReference>
<dbReference type="EMBL" id="KB008148">
    <property type="protein sequence ID" value="ELR11603.1"/>
    <property type="molecule type" value="Genomic_DNA"/>
</dbReference>
<dbReference type="Proteomes" id="UP000011083">
    <property type="component" value="Unassembled WGS sequence"/>
</dbReference>
<dbReference type="InterPro" id="IPR000845">
    <property type="entry name" value="Nucleoside_phosphorylase_d"/>
</dbReference>